<dbReference type="EMBL" id="SZZP01000018">
    <property type="protein sequence ID" value="TKV78223.1"/>
    <property type="molecule type" value="Genomic_DNA"/>
</dbReference>
<evidence type="ECO:0000313" key="2">
    <source>
        <dbReference type="Proteomes" id="UP000305095"/>
    </source>
</evidence>
<name>A0A4U6RVP6_BRAEL</name>
<sequence>MTSTLLVVSRREATRSVLLERQLRRYHPHVQGKVRALAMRHTRLADLAASFPALLFALAVPRAGIASARARACVIDGRSLSDATAAAGIPLWLRRLPPEAFTAPITGLPDDELFRRQIANHLPPSPKLAPIWLKSVMAVAELAHGPAAVWIARELVRAPPRTDPARLRLVSLWAWFSTQPATLGHTLIDRRWTASMQIGSALAAVDAWSTMIALHVSLGSEKIADMWLQPGRVDGYDFIPLNSTTDISEEAEAMQNCLRTYGPNLAHNRSRLWSVRRSGQRVATLRVAARFEGPLPGIAELTGIRNAEMPREVWWAARRWLHGHDLLRMEIEQRRWGTAPLDRPTWRAIWRPYWLARRQIPEWLPLAPSRKALNAL</sequence>
<evidence type="ECO:0000313" key="1">
    <source>
        <dbReference type="EMBL" id="TKV78223.1"/>
    </source>
</evidence>
<dbReference type="AlphaFoldDB" id="A0A4U6RVP6"/>
<accession>A0A4U6RVP6</accession>
<comment type="caution">
    <text evidence="1">The sequence shown here is derived from an EMBL/GenBank/DDBJ whole genome shotgun (WGS) entry which is preliminary data.</text>
</comment>
<protein>
    <submittedName>
        <fullName evidence="1">Uncharacterized protein</fullName>
    </submittedName>
</protein>
<dbReference type="Proteomes" id="UP000305095">
    <property type="component" value="Unassembled WGS sequence"/>
</dbReference>
<organism evidence="1 2">
    <name type="scientific">Bradyrhizobium elkanii</name>
    <dbReference type="NCBI Taxonomy" id="29448"/>
    <lineage>
        <taxon>Bacteria</taxon>
        <taxon>Pseudomonadati</taxon>
        <taxon>Pseudomonadota</taxon>
        <taxon>Alphaproteobacteria</taxon>
        <taxon>Hyphomicrobiales</taxon>
        <taxon>Nitrobacteraceae</taxon>
        <taxon>Bradyrhizobium</taxon>
    </lineage>
</organism>
<gene>
    <name evidence="1" type="ORF">FDV58_27105</name>
</gene>
<reference evidence="1 2" key="1">
    <citation type="submission" date="2019-05" db="EMBL/GenBank/DDBJ databases">
        <title>Draft Genome of Bradyrhizobium elkanii strain SEMIA 938, Used in Commercial Inoculants for Lupinus spp. in Brazil.</title>
        <authorList>
            <person name="Hungria M."/>
            <person name="Delamuta J.R.M."/>
            <person name="Ribeiro R.A."/>
            <person name="Nogueira M.A."/>
        </authorList>
    </citation>
    <scope>NUCLEOTIDE SEQUENCE [LARGE SCALE GENOMIC DNA]</scope>
    <source>
        <strain evidence="1 2">Semia 938</strain>
    </source>
</reference>
<proteinExistence type="predicted"/>